<dbReference type="EMBL" id="JANBPU010000003">
    <property type="protein sequence ID" value="KAJ1921785.1"/>
    <property type="molecule type" value="Genomic_DNA"/>
</dbReference>
<dbReference type="SUPFAM" id="SSF48452">
    <property type="entry name" value="TPR-like"/>
    <property type="match status" value="1"/>
</dbReference>
<dbReference type="Proteomes" id="UP001150538">
    <property type="component" value="Unassembled WGS sequence"/>
</dbReference>
<dbReference type="AlphaFoldDB" id="A0A9W8AAU7"/>
<dbReference type="Gene3D" id="1.25.40.10">
    <property type="entry name" value="Tetratricopeptide repeat domain"/>
    <property type="match status" value="1"/>
</dbReference>
<proteinExistence type="predicted"/>
<evidence type="ECO:0000313" key="1">
    <source>
        <dbReference type="EMBL" id="KAJ1921785.1"/>
    </source>
</evidence>
<gene>
    <name evidence="1" type="ORF">H4219_000519</name>
</gene>
<dbReference type="OrthoDB" id="440128at2759"/>
<name>A0A9W8AAU7_9FUNG</name>
<sequence length="129" mass="14847">MEKTKWRRANDLDGARSTLMEALKANPDSENLVKVWMKFAVLKRNLVNSEETYSLVTQALENDVVFITLESDELWLESIALERQTVNYSMKHCEKNAYAICSVGQFLLQVSRIDKAKRWLGKAVEHNPS</sequence>
<evidence type="ECO:0000313" key="2">
    <source>
        <dbReference type="Proteomes" id="UP001150538"/>
    </source>
</evidence>
<organism evidence="1 2">
    <name type="scientific">Mycoemilia scoparia</name>
    <dbReference type="NCBI Taxonomy" id="417184"/>
    <lineage>
        <taxon>Eukaryota</taxon>
        <taxon>Fungi</taxon>
        <taxon>Fungi incertae sedis</taxon>
        <taxon>Zoopagomycota</taxon>
        <taxon>Kickxellomycotina</taxon>
        <taxon>Kickxellomycetes</taxon>
        <taxon>Kickxellales</taxon>
        <taxon>Kickxellaceae</taxon>
        <taxon>Mycoemilia</taxon>
    </lineage>
</organism>
<protein>
    <submittedName>
        <fullName evidence="1">Uncharacterized protein</fullName>
    </submittedName>
</protein>
<reference evidence="1" key="1">
    <citation type="submission" date="2022-07" db="EMBL/GenBank/DDBJ databases">
        <title>Phylogenomic reconstructions and comparative analyses of Kickxellomycotina fungi.</title>
        <authorList>
            <person name="Reynolds N.K."/>
            <person name="Stajich J.E."/>
            <person name="Barry K."/>
            <person name="Grigoriev I.V."/>
            <person name="Crous P."/>
            <person name="Smith M.E."/>
        </authorList>
    </citation>
    <scope>NUCLEOTIDE SEQUENCE</scope>
    <source>
        <strain evidence="1">NBRC 100468</strain>
    </source>
</reference>
<accession>A0A9W8AAU7</accession>
<comment type="caution">
    <text evidence="1">The sequence shown here is derived from an EMBL/GenBank/DDBJ whole genome shotgun (WGS) entry which is preliminary data.</text>
</comment>
<dbReference type="InterPro" id="IPR011990">
    <property type="entry name" value="TPR-like_helical_dom_sf"/>
</dbReference>
<keyword evidence="2" id="KW-1185">Reference proteome</keyword>